<feature type="domain" description="ABC transmembrane type-1" evidence="8">
    <location>
        <begin position="79"/>
        <end position="270"/>
    </location>
</feature>
<evidence type="ECO:0000313" key="9">
    <source>
        <dbReference type="EMBL" id="MXQ07433.1"/>
    </source>
</evidence>
<protein>
    <submittedName>
        <fullName evidence="9">ABC transporter permease subunit</fullName>
    </submittedName>
</protein>
<reference evidence="9 10" key="2">
    <citation type="submission" date="2020-03" db="EMBL/GenBank/DDBJ databases">
        <title>Kangsaoukella pontilimi gen. nov., sp. nov., a new member of the family Rhodobacteraceae isolated from a tidal mudflat.</title>
        <authorList>
            <person name="Kim I.S."/>
        </authorList>
    </citation>
    <scope>NUCLEOTIDE SEQUENCE [LARGE SCALE GENOMIC DNA]</scope>
    <source>
        <strain evidence="9 10">GH1-50</strain>
    </source>
</reference>
<keyword evidence="2 7" id="KW-0813">Transport</keyword>
<dbReference type="GO" id="GO:0005886">
    <property type="term" value="C:plasma membrane"/>
    <property type="evidence" value="ECO:0007669"/>
    <property type="project" value="UniProtKB-SubCell"/>
</dbReference>
<dbReference type="SUPFAM" id="SSF161098">
    <property type="entry name" value="MetI-like"/>
    <property type="match status" value="1"/>
</dbReference>
<sequence>MRTPFRKTAGKVALWILTFVLMVIMCVPGLWVVLTAFRPNAEVLAKPPVWIPEDPGLTNFAKIFGFAADQVAIPVPSYFANSLIIALTSTAIALLIGMSGGYAFARYRFRFKNGIFLGLMLSRTVPGIALSLPVFIIWSKLGLIDTKPGLIIVYVALNVPFTIWLIDGFFRQIPKEMSEAAQVDGCTRWQAFWKIEFPLAKSGIASAGIFAFLTSWNEYALASNLTRSTDSKTLPVGLMDFTAQFTIDWAGMSAMAVIIIIPALILTFLVQKHLIAGLTFGGVKG</sequence>
<evidence type="ECO:0000256" key="3">
    <source>
        <dbReference type="ARBA" id="ARBA00022475"/>
    </source>
</evidence>
<keyword evidence="6 7" id="KW-0472">Membrane</keyword>
<keyword evidence="5 7" id="KW-1133">Transmembrane helix</keyword>
<reference evidence="9 10" key="1">
    <citation type="submission" date="2019-12" db="EMBL/GenBank/DDBJ databases">
        <authorList>
            <person name="Lee S.D."/>
        </authorList>
    </citation>
    <scope>NUCLEOTIDE SEQUENCE [LARGE SCALE GENOMIC DNA]</scope>
    <source>
        <strain evidence="9 10">GH1-50</strain>
    </source>
</reference>
<feature type="transmembrane region" description="Helical" evidence="7">
    <location>
        <begin position="249"/>
        <end position="270"/>
    </location>
</feature>
<dbReference type="Proteomes" id="UP000480350">
    <property type="component" value="Unassembled WGS sequence"/>
</dbReference>
<dbReference type="RefSeq" id="WP_160763307.1">
    <property type="nucleotide sequence ID" value="NZ_WUPT01000001.1"/>
</dbReference>
<accession>A0A7C9M9P8</accession>
<evidence type="ECO:0000256" key="7">
    <source>
        <dbReference type="RuleBase" id="RU363032"/>
    </source>
</evidence>
<feature type="transmembrane region" description="Helical" evidence="7">
    <location>
        <begin position="150"/>
        <end position="170"/>
    </location>
</feature>
<evidence type="ECO:0000256" key="4">
    <source>
        <dbReference type="ARBA" id="ARBA00022692"/>
    </source>
</evidence>
<organism evidence="9 10">
    <name type="scientific">Kangsaoukella pontilimi</name>
    <dbReference type="NCBI Taxonomy" id="2691042"/>
    <lineage>
        <taxon>Bacteria</taxon>
        <taxon>Pseudomonadati</taxon>
        <taxon>Pseudomonadota</taxon>
        <taxon>Alphaproteobacteria</taxon>
        <taxon>Rhodobacterales</taxon>
        <taxon>Paracoccaceae</taxon>
        <taxon>Kangsaoukella</taxon>
    </lineage>
</organism>
<gene>
    <name evidence="9" type="ORF">GQ651_06190</name>
</gene>
<proteinExistence type="inferred from homology"/>
<feature type="transmembrane region" description="Helical" evidence="7">
    <location>
        <begin position="116"/>
        <end position="138"/>
    </location>
</feature>
<keyword evidence="10" id="KW-1185">Reference proteome</keyword>
<keyword evidence="3" id="KW-1003">Cell membrane</keyword>
<evidence type="ECO:0000259" key="8">
    <source>
        <dbReference type="PROSITE" id="PS50928"/>
    </source>
</evidence>
<dbReference type="InterPro" id="IPR000515">
    <property type="entry name" value="MetI-like"/>
</dbReference>
<evidence type="ECO:0000313" key="10">
    <source>
        <dbReference type="Proteomes" id="UP000480350"/>
    </source>
</evidence>
<dbReference type="PROSITE" id="PS50928">
    <property type="entry name" value="ABC_TM1"/>
    <property type="match status" value="1"/>
</dbReference>
<evidence type="ECO:0000256" key="1">
    <source>
        <dbReference type="ARBA" id="ARBA00004651"/>
    </source>
</evidence>
<dbReference type="AlphaFoldDB" id="A0A7C9M9P8"/>
<dbReference type="Pfam" id="PF00528">
    <property type="entry name" value="BPD_transp_1"/>
    <property type="match status" value="1"/>
</dbReference>
<evidence type="ECO:0000256" key="2">
    <source>
        <dbReference type="ARBA" id="ARBA00022448"/>
    </source>
</evidence>
<dbReference type="InterPro" id="IPR050901">
    <property type="entry name" value="BP-dep_ABC_trans_perm"/>
</dbReference>
<dbReference type="PANTHER" id="PTHR32243:SF18">
    <property type="entry name" value="INNER MEMBRANE ABC TRANSPORTER PERMEASE PROTEIN YCJP"/>
    <property type="match status" value="1"/>
</dbReference>
<feature type="transmembrane region" description="Helical" evidence="7">
    <location>
        <begin position="12"/>
        <end position="34"/>
    </location>
</feature>
<dbReference type="Gene3D" id="1.10.3720.10">
    <property type="entry name" value="MetI-like"/>
    <property type="match status" value="1"/>
</dbReference>
<evidence type="ECO:0000256" key="5">
    <source>
        <dbReference type="ARBA" id="ARBA00022989"/>
    </source>
</evidence>
<comment type="caution">
    <text evidence="9">The sequence shown here is derived from an EMBL/GenBank/DDBJ whole genome shotgun (WGS) entry which is preliminary data.</text>
</comment>
<name>A0A7C9M9P8_9RHOB</name>
<comment type="similarity">
    <text evidence="7">Belongs to the binding-protein-dependent transport system permease family.</text>
</comment>
<dbReference type="GO" id="GO:0055085">
    <property type="term" value="P:transmembrane transport"/>
    <property type="evidence" value="ECO:0007669"/>
    <property type="project" value="InterPro"/>
</dbReference>
<dbReference type="InterPro" id="IPR035906">
    <property type="entry name" value="MetI-like_sf"/>
</dbReference>
<feature type="transmembrane region" description="Helical" evidence="7">
    <location>
        <begin position="83"/>
        <end position="104"/>
    </location>
</feature>
<comment type="subcellular location">
    <subcellularLocation>
        <location evidence="1 7">Cell membrane</location>
        <topology evidence="1 7">Multi-pass membrane protein</topology>
    </subcellularLocation>
</comment>
<dbReference type="CDD" id="cd06261">
    <property type="entry name" value="TM_PBP2"/>
    <property type="match status" value="1"/>
</dbReference>
<keyword evidence="4 7" id="KW-0812">Transmembrane</keyword>
<evidence type="ECO:0000256" key="6">
    <source>
        <dbReference type="ARBA" id="ARBA00023136"/>
    </source>
</evidence>
<dbReference type="PANTHER" id="PTHR32243">
    <property type="entry name" value="MALTOSE TRANSPORT SYSTEM PERMEASE-RELATED"/>
    <property type="match status" value="1"/>
</dbReference>
<dbReference type="EMBL" id="WUPT01000001">
    <property type="protein sequence ID" value="MXQ07433.1"/>
    <property type="molecule type" value="Genomic_DNA"/>
</dbReference>